<dbReference type="KEGG" id="ptaw:DW352_10070"/>
<organism evidence="2 3">
    <name type="scientific">Pseudolabrys taiwanensis</name>
    <dbReference type="NCBI Taxonomy" id="331696"/>
    <lineage>
        <taxon>Bacteria</taxon>
        <taxon>Pseudomonadati</taxon>
        <taxon>Pseudomonadota</taxon>
        <taxon>Alphaproteobacteria</taxon>
        <taxon>Hyphomicrobiales</taxon>
        <taxon>Xanthobacteraceae</taxon>
        <taxon>Pseudolabrys</taxon>
    </lineage>
</organism>
<keyword evidence="3" id="KW-1185">Reference proteome</keyword>
<evidence type="ECO:0000313" key="2">
    <source>
        <dbReference type="EMBL" id="AXK80825.1"/>
    </source>
</evidence>
<gene>
    <name evidence="2" type="ORF">DW352_10070</name>
</gene>
<dbReference type="OrthoDB" id="8455292at2"/>
<reference evidence="2 3" key="1">
    <citation type="submission" date="2018-07" db="EMBL/GenBank/DDBJ databases">
        <authorList>
            <person name="Quirk P.G."/>
            <person name="Krulwich T.A."/>
        </authorList>
    </citation>
    <scope>NUCLEOTIDE SEQUENCE [LARGE SCALE GENOMIC DNA]</scope>
    <source>
        <strain evidence="2 3">CC-BB4</strain>
    </source>
</reference>
<dbReference type="RefSeq" id="WP_115690846.1">
    <property type="nucleotide sequence ID" value="NZ_CP031417.1"/>
</dbReference>
<dbReference type="Proteomes" id="UP000254889">
    <property type="component" value="Chromosome"/>
</dbReference>
<protein>
    <submittedName>
        <fullName evidence="2">DUF2336 domain-containing protein</fullName>
    </submittedName>
</protein>
<accession>A0A345ZV78</accession>
<evidence type="ECO:0000313" key="3">
    <source>
        <dbReference type="Proteomes" id="UP000254889"/>
    </source>
</evidence>
<dbReference type="EMBL" id="CP031417">
    <property type="protein sequence ID" value="AXK80825.1"/>
    <property type="molecule type" value="Genomic_DNA"/>
</dbReference>
<dbReference type="AlphaFoldDB" id="A0A345ZV78"/>
<proteinExistence type="predicted"/>
<name>A0A345ZV78_9HYPH</name>
<evidence type="ECO:0000256" key="1">
    <source>
        <dbReference type="SAM" id="MobiDB-lite"/>
    </source>
</evidence>
<feature type="region of interest" description="Disordered" evidence="1">
    <location>
        <begin position="278"/>
        <end position="314"/>
    </location>
</feature>
<sequence>MSQSPASPPLDGLLDLACRDGVDIRPTLLRVLTDLYVQKATHTAYEETQYVELALGLIQSADEPTRAAVHASLRDYAGAPKAVLEALGGQLAPPTPRPMAEAMQEIAQAIAQEMARRSEPEPKPAPPAAVSDDLVEVFFSASASDRRLVLANLDVVDGPRLRPLAAAHETVAQLEIAALQRNSDAFCRTLMRDLGLDRRLAERIVHDDLGEGLVVVAKAIGMKAAVLHRILLFLNPAIGQSVDRVYDLANLFGEISAQAAAHLLSTWTKPVARKQPVHAPVLYDDERRRARPASSTTRAGERPAQPGALKTNSR</sequence>